<proteinExistence type="inferred from homology"/>
<accession>A0AAJ2H3H7</accession>
<sequence>DDELGINAFVAGYRSIDMVLVVTWGMLQTLDRYELQGLIAHEFSHIHHGDTQLNLRLVAWVGGLLSVSQVGSWIAQAGFSLQRHVQRDRQADAIFIAAGGLVWLVGSLGVLMARLVKFAIL</sequence>
<feature type="domain" description="Peptidase M48" evidence="12">
    <location>
        <begin position="6"/>
        <end position="78"/>
    </location>
</feature>
<dbReference type="GO" id="GO:0046872">
    <property type="term" value="F:metal ion binding"/>
    <property type="evidence" value="ECO:0007669"/>
    <property type="project" value="UniProtKB-KW"/>
</dbReference>
<dbReference type="RefSeq" id="WP_310866683.1">
    <property type="nucleotide sequence ID" value="NZ_JAVLSF010001080.1"/>
</dbReference>
<evidence type="ECO:0000256" key="7">
    <source>
        <dbReference type="ARBA" id="ARBA00022989"/>
    </source>
</evidence>
<keyword evidence="5 10" id="KW-0378">Hydrolase</keyword>
<evidence type="ECO:0000256" key="10">
    <source>
        <dbReference type="RuleBase" id="RU003983"/>
    </source>
</evidence>
<dbReference type="EMBL" id="JAVLSF010001080">
    <property type="protein sequence ID" value="MDR9778675.1"/>
    <property type="molecule type" value="Genomic_DNA"/>
</dbReference>
<evidence type="ECO:0000313" key="13">
    <source>
        <dbReference type="EMBL" id="MDR9778675.1"/>
    </source>
</evidence>
<protein>
    <submittedName>
        <fullName evidence="13">M48 family metalloprotease</fullName>
        <ecNumber evidence="13">3.4.24.-</ecNumber>
    </submittedName>
</protein>
<evidence type="ECO:0000256" key="4">
    <source>
        <dbReference type="ARBA" id="ARBA00022723"/>
    </source>
</evidence>
<name>A0AAJ2H3H7_9HYPH</name>
<evidence type="ECO:0000259" key="12">
    <source>
        <dbReference type="Pfam" id="PF01435"/>
    </source>
</evidence>
<feature type="non-terminal residue" evidence="13">
    <location>
        <position position="121"/>
    </location>
</feature>
<keyword evidence="3 11" id="KW-0812">Transmembrane</keyword>
<evidence type="ECO:0000256" key="2">
    <source>
        <dbReference type="ARBA" id="ARBA00022670"/>
    </source>
</evidence>
<dbReference type="Gene3D" id="3.30.2010.10">
    <property type="entry name" value="Metalloproteases ('zincins'), catalytic domain"/>
    <property type="match status" value="1"/>
</dbReference>
<evidence type="ECO:0000256" key="11">
    <source>
        <dbReference type="SAM" id="Phobius"/>
    </source>
</evidence>
<evidence type="ECO:0000256" key="5">
    <source>
        <dbReference type="ARBA" id="ARBA00022801"/>
    </source>
</evidence>
<dbReference type="AlphaFoldDB" id="A0AAJ2H3H7"/>
<comment type="caution">
    <text evidence="13">The sequence shown here is derived from an EMBL/GenBank/DDBJ whole genome shotgun (WGS) entry which is preliminary data.</text>
</comment>
<keyword evidence="1" id="KW-1003">Cell membrane</keyword>
<dbReference type="GO" id="GO:0006508">
    <property type="term" value="P:proteolysis"/>
    <property type="evidence" value="ECO:0007669"/>
    <property type="project" value="UniProtKB-KW"/>
</dbReference>
<evidence type="ECO:0000256" key="8">
    <source>
        <dbReference type="ARBA" id="ARBA00023049"/>
    </source>
</evidence>
<feature type="transmembrane region" description="Helical" evidence="11">
    <location>
        <begin position="57"/>
        <end position="81"/>
    </location>
</feature>
<dbReference type="EC" id="3.4.24.-" evidence="13"/>
<evidence type="ECO:0000256" key="1">
    <source>
        <dbReference type="ARBA" id="ARBA00022475"/>
    </source>
</evidence>
<dbReference type="InterPro" id="IPR001915">
    <property type="entry name" value="Peptidase_M48"/>
</dbReference>
<keyword evidence="7 11" id="KW-1133">Transmembrane helix</keyword>
<dbReference type="InterPro" id="IPR050083">
    <property type="entry name" value="HtpX_protease"/>
</dbReference>
<keyword evidence="4" id="KW-0479">Metal-binding</keyword>
<evidence type="ECO:0000313" key="14">
    <source>
        <dbReference type="Proteomes" id="UP001268610"/>
    </source>
</evidence>
<keyword evidence="8 10" id="KW-0482">Metalloprotease</keyword>
<feature type="transmembrane region" description="Helical" evidence="11">
    <location>
        <begin position="93"/>
        <end position="116"/>
    </location>
</feature>
<dbReference type="Pfam" id="PF01435">
    <property type="entry name" value="Peptidase_M48"/>
    <property type="match status" value="1"/>
</dbReference>
<gene>
    <name evidence="13" type="ORF">RJJ65_39720</name>
</gene>
<comment type="similarity">
    <text evidence="10">Belongs to the peptidase M48 family.</text>
</comment>
<comment type="cofactor">
    <cofactor evidence="10">
        <name>Zn(2+)</name>
        <dbReference type="ChEBI" id="CHEBI:29105"/>
    </cofactor>
    <text evidence="10">Binds 1 zinc ion per subunit.</text>
</comment>
<dbReference type="PANTHER" id="PTHR43221">
    <property type="entry name" value="PROTEASE HTPX"/>
    <property type="match status" value="1"/>
</dbReference>
<organism evidence="13 14">
    <name type="scientific">Rhizobium hidalgonense</name>
    <dbReference type="NCBI Taxonomy" id="1538159"/>
    <lineage>
        <taxon>Bacteria</taxon>
        <taxon>Pseudomonadati</taxon>
        <taxon>Pseudomonadota</taxon>
        <taxon>Alphaproteobacteria</taxon>
        <taxon>Hyphomicrobiales</taxon>
        <taxon>Rhizobiaceae</taxon>
        <taxon>Rhizobium/Agrobacterium group</taxon>
        <taxon>Rhizobium</taxon>
    </lineage>
</organism>
<dbReference type="GO" id="GO:0004222">
    <property type="term" value="F:metalloendopeptidase activity"/>
    <property type="evidence" value="ECO:0007669"/>
    <property type="project" value="InterPro"/>
</dbReference>
<dbReference type="PANTHER" id="PTHR43221:SF2">
    <property type="entry name" value="PROTEASE HTPX HOMOLOG"/>
    <property type="match status" value="1"/>
</dbReference>
<keyword evidence="2 10" id="KW-0645">Protease</keyword>
<feature type="non-terminal residue" evidence="13">
    <location>
        <position position="1"/>
    </location>
</feature>
<keyword evidence="9 11" id="KW-0472">Membrane</keyword>
<evidence type="ECO:0000256" key="6">
    <source>
        <dbReference type="ARBA" id="ARBA00022833"/>
    </source>
</evidence>
<evidence type="ECO:0000256" key="9">
    <source>
        <dbReference type="ARBA" id="ARBA00023136"/>
    </source>
</evidence>
<dbReference type="Proteomes" id="UP001268610">
    <property type="component" value="Unassembled WGS sequence"/>
</dbReference>
<reference evidence="13" key="1">
    <citation type="submission" date="2023-04" db="EMBL/GenBank/DDBJ databases">
        <title>Genomic characterization of faba bean (Vicia faba) microsymbionts in Mexican soils.</title>
        <authorList>
            <person name="Rivera Orduna F.N."/>
            <person name="Guevara-Luna J."/>
            <person name="Yan J."/>
            <person name="Arroyo-Herrera I."/>
            <person name="Li Y."/>
            <person name="Vasquez-Murrieta M.S."/>
            <person name="Wang E.T."/>
        </authorList>
    </citation>
    <scope>NUCLEOTIDE SEQUENCE</scope>
    <source>
        <strain evidence="13">CH26</strain>
    </source>
</reference>
<evidence type="ECO:0000256" key="3">
    <source>
        <dbReference type="ARBA" id="ARBA00022692"/>
    </source>
</evidence>
<keyword evidence="6 10" id="KW-0862">Zinc</keyword>